<feature type="region of interest" description="Disordered" evidence="1">
    <location>
        <begin position="185"/>
        <end position="216"/>
    </location>
</feature>
<dbReference type="Pfam" id="PF26348">
    <property type="entry name" value="SRA_ScoMcrA"/>
    <property type="match status" value="1"/>
</dbReference>
<accession>A0A0L8M3T8</accession>
<sequence length="344" mass="37716">MTTLDLVPGMITTRDKLVKAYGGSVYSGGIVPAKKSNMVFVYSDPAVGEKFGYTFDGQAEDDEFGTLYLYTGAGGEGDQEFVRGNKTLLDTATNGQQVHLFVADSRVPGKKEVRQRYIGQVALDPIEPYEVRWSPVAEGGSRRIIVFRLRPAEGAELLLLEQDALRPAARTTVIELSLEQKLAKLPTQSGTKGKKTEQHSTPETTAHITGGRRKVRRREGQLVKAFESYLEEAGHSFKSFQITIEGEPGALTPDVYDATDHVLYEAKGQTTRNNVRMAIGQLADYRRHLHDGDKLRVAVLLPSEPTPDVKDLLAAQRIALVYRTEDGFDGFPVPAVPGQAPVGT</sequence>
<gene>
    <name evidence="3" type="ORF">ADK75_33300</name>
</gene>
<organism evidence="3 4">
    <name type="scientific">Streptomyces virginiae</name>
    <name type="common">Streptomyces cinnamonensis</name>
    <dbReference type="NCBI Taxonomy" id="1961"/>
    <lineage>
        <taxon>Bacteria</taxon>
        <taxon>Bacillati</taxon>
        <taxon>Actinomycetota</taxon>
        <taxon>Actinomycetes</taxon>
        <taxon>Kitasatosporales</taxon>
        <taxon>Streptomycetaceae</taxon>
        <taxon>Streptomyces</taxon>
    </lineage>
</organism>
<name>A0A0L8M3T8_STRVG</name>
<dbReference type="RefSeq" id="WP_053176922.1">
    <property type="nucleotide sequence ID" value="NZ_LGUV01000372.1"/>
</dbReference>
<evidence type="ECO:0000313" key="4">
    <source>
        <dbReference type="Proteomes" id="UP000037084"/>
    </source>
</evidence>
<dbReference type="OrthoDB" id="4939521at2"/>
<evidence type="ECO:0000256" key="1">
    <source>
        <dbReference type="SAM" id="MobiDB-lite"/>
    </source>
</evidence>
<proteinExistence type="predicted"/>
<dbReference type="AlphaFoldDB" id="A0A0L8M3T8"/>
<comment type="caution">
    <text evidence="3">The sequence shown here is derived from an EMBL/GenBank/DDBJ whole genome shotgun (WGS) entry which is preliminary data.</text>
</comment>
<dbReference type="PATRIC" id="fig|1961.12.peg.7346"/>
<evidence type="ECO:0000313" key="3">
    <source>
        <dbReference type="EMBL" id="KOG45045.1"/>
    </source>
</evidence>
<dbReference type="EMBL" id="LGUV01000372">
    <property type="protein sequence ID" value="KOG45045.1"/>
    <property type="molecule type" value="Genomic_DNA"/>
</dbReference>
<protein>
    <recommendedName>
        <fullName evidence="2">ScoMcrA-like SRA domain-containing protein</fullName>
    </recommendedName>
</protein>
<dbReference type="Proteomes" id="UP000037084">
    <property type="component" value="Unassembled WGS sequence"/>
</dbReference>
<dbReference type="InterPro" id="IPR058712">
    <property type="entry name" value="SRA_ScoMcrA"/>
</dbReference>
<evidence type="ECO:0000259" key="2">
    <source>
        <dbReference type="Pfam" id="PF26348"/>
    </source>
</evidence>
<feature type="domain" description="ScoMcrA-like SRA" evidence="2">
    <location>
        <begin position="11"/>
        <end position="153"/>
    </location>
</feature>
<reference evidence="4" key="1">
    <citation type="submission" date="2015-07" db="EMBL/GenBank/DDBJ databases">
        <authorList>
            <consortium name="Consortium for Microbial Forensics and Genomics (microFORGE)"/>
            <person name="Knight B.M."/>
            <person name="Roberts D.P."/>
            <person name="Lin D."/>
            <person name="Hari K."/>
            <person name="Fletcher J."/>
            <person name="Melcher U."/>
            <person name="Blagden T."/>
            <person name="Winegar R.A."/>
        </authorList>
    </citation>
    <scope>NUCLEOTIDE SEQUENCE [LARGE SCALE GENOMIC DNA]</scope>
    <source>
        <strain evidence="4">NRRL B-1447</strain>
    </source>
</reference>